<evidence type="ECO:0000256" key="1">
    <source>
        <dbReference type="SAM" id="MobiDB-lite"/>
    </source>
</evidence>
<dbReference type="Proteomes" id="UP000017973">
    <property type="component" value="Unassembled WGS sequence"/>
</dbReference>
<comment type="caution">
    <text evidence="2">The sequence shown here is derived from an EMBL/GenBank/DDBJ whole genome shotgun (WGS) entry which is preliminary data.</text>
</comment>
<reference evidence="2 3" key="1">
    <citation type="journal article" date="2014" name="Genome Announc.">
        <title>Draft Genome Sequence of Brevibacillus panacihumi Strain W25, a Halotolerant Hydrocarbon-Degrading Bacterium.</title>
        <authorList>
            <person name="Wang X."/>
            <person name="Jin D."/>
            <person name="Zhou L."/>
            <person name="Wu L."/>
            <person name="An W."/>
            <person name="Chen Y."/>
            <person name="Zhao L."/>
        </authorList>
    </citation>
    <scope>NUCLEOTIDE SEQUENCE [LARGE SCALE GENOMIC DNA]</scope>
    <source>
        <strain evidence="2 3">W25</strain>
    </source>
</reference>
<sequence length="34" mass="3683">MAVKVEQIAEGGGEIQHRQLNTAGSGERFKKKGK</sequence>
<name>V6M5V6_9BACL</name>
<protein>
    <submittedName>
        <fullName evidence="2">Uncharacterized protein</fullName>
    </submittedName>
</protein>
<feature type="region of interest" description="Disordered" evidence="1">
    <location>
        <begin position="1"/>
        <end position="34"/>
    </location>
</feature>
<evidence type="ECO:0000313" key="3">
    <source>
        <dbReference type="Proteomes" id="UP000017973"/>
    </source>
</evidence>
<dbReference type="AlphaFoldDB" id="V6M5V6"/>
<accession>V6M5V6</accession>
<evidence type="ECO:0000313" key="2">
    <source>
        <dbReference type="EMBL" id="EST53949.1"/>
    </source>
</evidence>
<dbReference type="STRING" id="1408254.T458_22120"/>
<organism evidence="2 3">
    <name type="scientific">Brevibacillus panacihumi W25</name>
    <dbReference type="NCBI Taxonomy" id="1408254"/>
    <lineage>
        <taxon>Bacteria</taxon>
        <taxon>Bacillati</taxon>
        <taxon>Bacillota</taxon>
        <taxon>Bacilli</taxon>
        <taxon>Bacillales</taxon>
        <taxon>Paenibacillaceae</taxon>
        <taxon>Brevibacillus</taxon>
    </lineage>
</organism>
<keyword evidence="3" id="KW-1185">Reference proteome</keyword>
<gene>
    <name evidence="2" type="ORF">T458_22120</name>
</gene>
<proteinExistence type="predicted"/>
<dbReference type="EMBL" id="AYJU01000017">
    <property type="protein sequence ID" value="EST53949.1"/>
    <property type="molecule type" value="Genomic_DNA"/>
</dbReference>
<dbReference type="HOGENOM" id="CLU_3372492_0_0_9"/>